<sequence length="226" mass="25860">MKLIRSAVFAIIFLINLTYSRELPPTLNEVKTEMMNDFKEIGAIPQYQTFKLMSETNETCVDEKLKLSQNGNKRISELLVKKACVAATILCHGEPNELLDSSFKMTIKRLKQVVDIDISTDCLKSKLQEYDPHSDLLKGFNINQRKVAECNRNSKVQQLIEITRRKSSETCGIEFDEGVKENFKMAIIVKNLEENSEAFNTEMVKHRGGLLKIHEKTLECALGHYE</sequence>
<evidence type="ECO:0000313" key="3">
    <source>
        <dbReference type="Proteomes" id="UP001107558"/>
    </source>
</evidence>
<accession>A0A9J6BI03</accession>
<keyword evidence="1" id="KW-0732">Signal</keyword>
<feature type="signal peptide" evidence="1">
    <location>
        <begin position="1"/>
        <end position="20"/>
    </location>
</feature>
<evidence type="ECO:0000256" key="1">
    <source>
        <dbReference type="SAM" id="SignalP"/>
    </source>
</evidence>
<keyword evidence="3" id="KW-1185">Reference proteome</keyword>
<dbReference type="Proteomes" id="UP001107558">
    <property type="component" value="Chromosome 4"/>
</dbReference>
<proteinExistence type="predicted"/>
<gene>
    <name evidence="2" type="ORF">PVAND_017347</name>
</gene>
<dbReference type="EMBL" id="JADBJN010000004">
    <property type="protein sequence ID" value="KAG5669460.1"/>
    <property type="molecule type" value="Genomic_DNA"/>
</dbReference>
<reference evidence="2" key="1">
    <citation type="submission" date="2021-03" db="EMBL/GenBank/DDBJ databases">
        <title>Chromosome level genome of the anhydrobiotic midge Polypedilum vanderplanki.</title>
        <authorList>
            <person name="Yoshida Y."/>
            <person name="Kikawada T."/>
            <person name="Gusev O."/>
        </authorList>
    </citation>
    <scope>NUCLEOTIDE SEQUENCE</scope>
    <source>
        <strain evidence="2">NIAS01</strain>
        <tissue evidence="2">Whole body or cell culture</tissue>
    </source>
</reference>
<evidence type="ECO:0000313" key="2">
    <source>
        <dbReference type="EMBL" id="KAG5669460.1"/>
    </source>
</evidence>
<dbReference type="AlphaFoldDB" id="A0A9J6BI03"/>
<feature type="chain" id="PRO_5039940307" evidence="1">
    <location>
        <begin position="21"/>
        <end position="226"/>
    </location>
</feature>
<name>A0A9J6BI03_POLVA</name>
<protein>
    <submittedName>
        <fullName evidence="2">Uncharacterized protein</fullName>
    </submittedName>
</protein>
<organism evidence="2 3">
    <name type="scientific">Polypedilum vanderplanki</name>
    <name type="common">Sleeping chironomid midge</name>
    <dbReference type="NCBI Taxonomy" id="319348"/>
    <lineage>
        <taxon>Eukaryota</taxon>
        <taxon>Metazoa</taxon>
        <taxon>Ecdysozoa</taxon>
        <taxon>Arthropoda</taxon>
        <taxon>Hexapoda</taxon>
        <taxon>Insecta</taxon>
        <taxon>Pterygota</taxon>
        <taxon>Neoptera</taxon>
        <taxon>Endopterygota</taxon>
        <taxon>Diptera</taxon>
        <taxon>Nematocera</taxon>
        <taxon>Chironomoidea</taxon>
        <taxon>Chironomidae</taxon>
        <taxon>Chironominae</taxon>
        <taxon>Polypedilum</taxon>
        <taxon>Polypedilum</taxon>
    </lineage>
</organism>
<comment type="caution">
    <text evidence="2">The sequence shown here is derived from an EMBL/GenBank/DDBJ whole genome shotgun (WGS) entry which is preliminary data.</text>
</comment>